<dbReference type="PANTHER" id="PTHR33639:SF2">
    <property type="entry name" value="DUF393 DOMAIN-CONTAINING PROTEIN"/>
    <property type="match status" value="1"/>
</dbReference>
<dbReference type="InterPro" id="IPR052927">
    <property type="entry name" value="DCC_oxidoreductase"/>
</dbReference>
<dbReference type="Proteomes" id="UP000190852">
    <property type="component" value="Unassembled WGS sequence"/>
</dbReference>
<dbReference type="EMBL" id="FUYQ01000013">
    <property type="protein sequence ID" value="SKB61772.1"/>
    <property type="molecule type" value="Genomic_DNA"/>
</dbReference>
<name>A0A1T5CQN0_9BACT</name>
<organism evidence="1 2">
    <name type="scientific">Parabacteroides chartae</name>
    <dbReference type="NCBI Taxonomy" id="1037355"/>
    <lineage>
        <taxon>Bacteria</taxon>
        <taxon>Pseudomonadati</taxon>
        <taxon>Bacteroidota</taxon>
        <taxon>Bacteroidia</taxon>
        <taxon>Bacteroidales</taxon>
        <taxon>Tannerellaceae</taxon>
        <taxon>Parabacteroides</taxon>
    </lineage>
</organism>
<dbReference type="InterPro" id="IPR007263">
    <property type="entry name" value="DCC1-like"/>
</dbReference>
<dbReference type="GO" id="GO:0015035">
    <property type="term" value="F:protein-disulfide reductase activity"/>
    <property type="evidence" value="ECO:0007669"/>
    <property type="project" value="InterPro"/>
</dbReference>
<protein>
    <submittedName>
        <fullName evidence="1">Predicted thiol-disulfide oxidoreductase YuxK, DCC family</fullName>
    </submittedName>
</protein>
<dbReference type="Pfam" id="PF04134">
    <property type="entry name" value="DCC1-like"/>
    <property type="match status" value="1"/>
</dbReference>
<dbReference type="AlphaFoldDB" id="A0A1T5CQN0"/>
<reference evidence="2" key="1">
    <citation type="submission" date="2017-02" db="EMBL/GenBank/DDBJ databases">
        <authorList>
            <person name="Varghese N."/>
            <person name="Submissions S."/>
        </authorList>
    </citation>
    <scope>NUCLEOTIDE SEQUENCE [LARGE SCALE GENOMIC DNA]</scope>
    <source>
        <strain evidence="2">DSM 24967</strain>
    </source>
</reference>
<keyword evidence="2" id="KW-1185">Reference proteome</keyword>
<gene>
    <name evidence="1" type="ORF">SAMN05660349_02045</name>
</gene>
<evidence type="ECO:0000313" key="2">
    <source>
        <dbReference type="Proteomes" id="UP000190852"/>
    </source>
</evidence>
<dbReference type="PANTHER" id="PTHR33639">
    <property type="entry name" value="THIOL-DISULFIDE OXIDOREDUCTASE DCC"/>
    <property type="match status" value="1"/>
</dbReference>
<dbReference type="RefSeq" id="WP_079683544.1">
    <property type="nucleotide sequence ID" value="NZ_FUYQ01000013.1"/>
</dbReference>
<accession>A0A1T5CQN0</accession>
<sequence length="131" mass="15307">MGIILFDGVCNLCNGAVRFIIKRDRFGKFRFASLQSDAGRALLERNGVTHWGTDSIVFIPQQRDAFRESSAVLYILKELGQGWQLFFPLIHIPTFLRDGIYRFIARNRYRWFGKKEKCMLPSDTTRSHFIE</sequence>
<proteinExistence type="predicted"/>
<evidence type="ECO:0000313" key="1">
    <source>
        <dbReference type="EMBL" id="SKB61772.1"/>
    </source>
</evidence>